<dbReference type="InterPro" id="IPR012336">
    <property type="entry name" value="Thioredoxin-like_fold"/>
</dbReference>
<sequence>MLKTINSIKLIFVAMLLMLSQAANAQTITESQEQDLQAIERLLRDNPQMISNIRTSLENFMQQQKAQQQIFERYQAWLYESGEHPVIGDPDAEHSIVVFTDYNCPYCKKLEPSIEKIIADYPSIKFINVLLPLRQQRVAGISGNSILYGLNVWASSPDKYFDVHTMLMDRSSMHNADSLRSIARRTQTMGDLKATIGANNVVDKNLSAFRDLGFRGTPTIMVGDQWIPGFIEHDELEAVIKAEFF</sequence>
<proteinExistence type="predicted"/>
<feature type="chain" id="PRO_5028891608" evidence="2">
    <location>
        <begin position="26"/>
        <end position="245"/>
    </location>
</feature>
<feature type="signal peptide" evidence="2">
    <location>
        <begin position="1"/>
        <end position="25"/>
    </location>
</feature>
<dbReference type="PANTHER" id="PTHR35272">
    <property type="entry name" value="THIOL:DISULFIDE INTERCHANGE PROTEIN DSBC-RELATED"/>
    <property type="match status" value="1"/>
</dbReference>
<keyword evidence="1" id="KW-0676">Redox-active center</keyword>
<organism evidence="4 5">
    <name type="scientific">Pseudidiomarina piscicola</name>
    <dbReference type="NCBI Taxonomy" id="2614830"/>
    <lineage>
        <taxon>Bacteria</taxon>
        <taxon>Pseudomonadati</taxon>
        <taxon>Pseudomonadota</taxon>
        <taxon>Gammaproteobacteria</taxon>
        <taxon>Alteromonadales</taxon>
        <taxon>Idiomarinaceae</taxon>
        <taxon>Pseudidiomarina</taxon>
    </lineage>
</organism>
<evidence type="ECO:0000256" key="1">
    <source>
        <dbReference type="ARBA" id="ARBA00023284"/>
    </source>
</evidence>
<evidence type="ECO:0000259" key="3">
    <source>
        <dbReference type="PROSITE" id="PS51352"/>
    </source>
</evidence>
<dbReference type="AlphaFoldDB" id="A0A6S6WKQ7"/>
<dbReference type="InterPro" id="IPR013766">
    <property type="entry name" value="Thioredoxin_domain"/>
</dbReference>
<name>A0A6S6WKQ7_9GAMM</name>
<dbReference type="CDD" id="cd03023">
    <property type="entry name" value="DsbA_Com1_like"/>
    <property type="match status" value="1"/>
</dbReference>
<keyword evidence="5" id="KW-1185">Reference proteome</keyword>
<dbReference type="InterPro" id="IPR051470">
    <property type="entry name" value="Thiol:disulfide_interchange"/>
</dbReference>
<dbReference type="SUPFAM" id="SSF52833">
    <property type="entry name" value="Thioredoxin-like"/>
    <property type="match status" value="1"/>
</dbReference>
<dbReference type="EMBL" id="CADCXY010000004">
    <property type="protein sequence ID" value="CAB0151367.1"/>
    <property type="molecule type" value="Genomic_DNA"/>
</dbReference>
<dbReference type="Gene3D" id="3.40.30.10">
    <property type="entry name" value="Glutaredoxin"/>
    <property type="match status" value="1"/>
</dbReference>
<dbReference type="RefSeq" id="WP_173920738.1">
    <property type="nucleotide sequence ID" value="NZ_CADCXY010000004.1"/>
</dbReference>
<dbReference type="Proteomes" id="UP000481517">
    <property type="component" value="Unassembled WGS sequence"/>
</dbReference>
<dbReference type="Pfam" id="PF13462">
    <property type="entry name" value="Thioredoxin_4"/>
    <property type="match status" value="1"/>
</dbReference>
<evidence type="ECO:0000313" key="4">
    <source>
        <dbReference type="EMBL" id="CAB0151367.1"/>
    </source>
</evidence>
<keyword evidence="2" id="KW-0732">Signal</keyword>
<accession>A0A6S6WKQ7</accession>
<reference evidence="4 5" key="1">
    <citation type="submission" date="2020-02" db="EMBL/GenBank/DDBJ databases">
        <authorList>
            <person name="Rodrigo-Torres L."/>
            <person name="Arahal R. D."/>
            <person name="Lucena T."/>
        </authorList>
    </citation>
    <scope>NUCLEOTIDE SEQUENCE [LARGE SCALE GENOMIC DNA]</scope>
    <source>
        <strain evidence="4 5">CECT 9734</strain>
    </source>
</reference>
<evidence type="ECO:0000256" key="2">
    <source>
        <dbReference type="SAM" id="SignalP"/>
    </source>
</evidence>
<evidence type="ECO:0000313" key="5">
    <source>
        <dbReference type="Proteomes" id="UP000481517"/>
    </source>
</evidence>
<gene>
    <name evidence="4" type="primary">bdbD</name>
    <name evidence="4" type="ORF">PSI9734_01756</name>
</gene>
<dbReference type="PROSITE" id="PS51352">
    <property type="entry name" value="THIOREDOXIN_2"/>
    <property type="match status" value="1"/>
</dbReference>
<dbReference type="InterPro" id="IPR017937">
    <property type="entry name" value="Thioredoxin_CS"/>
</dbReference>
<dbReference type="PANTHER" id="PTHR35272:SF3">
    <property type="entry name" value="THIOL:DISULFIDE INTERCHANGE PROTEIN DSBC"/>
    <property type="match status" value="1"/>
</dbReference>
<dbReference type="PROSITE" id="PS00194">
    <property type="entry name" value="THIOREDOXIN_1"/>
    <property type="match status" value="1"/>
</dbReference>
<dbReference type="InterPro" id="IPR036249">
    <property type="entry name" value="Thioredoxin-like_sf"/>
</dbReference>
<protein>
    <submittedName>
        <fullName evidence="4">Disulfide bond formation protein D</fullName>
    </submittedName>
</protein>
<feature type="domain" description="Thioredoxin" evidence="3">
    <location>
        <begin position="64"/>
        <end position="245"/>
    </location>
</feature>
<dbReference type="GO" id="GO:0015036">
    <property type="term" value="F:disulfide oxidoreductase activity"/>
    <property type="evidence" value="ECO:0007669"/>
    <property type="project" value="UniProtKB-ARBA"/>
</dbReference>